<feature type="compositionally biased region" description="Polar residues" evidence="1">
    <location>
        <begin position="1"/>
        <end position="13"/>
    </location>
</feature>
<feature type="compositionally biased region" description="Gly residues" evidence="1">
    <location>
        <begin position="234"/>
        <end position="244"/>
    </location>
</feature>
<accession>A0A8K0QRJ5</accession>
<dbReference type="Proteomes" id="UP000813461">
    <property type="component" value="Unassembled WGS sequence"/>
</dbReference>
<dbReference type="OrthoDB" id="3774394at2759"/>
<sequence length="244" mass="27215">MSGSTPNRSNRAPSGTYPPSDYNASPRHGRIRSRTIDSPGSPQGAQRAYPAGPTSPPQAYRPIPTVMYGPNQRPNDLQRFVGQSMEPFLRWAFAIVDERGRVHPNHNYLPDIDNAVYWSETIDAFNRDPRLMHELILRISNRDLGHPVMESIRQNRSIRYGQTVQQARAEYARRKGVELMPDRAEWPRLKFPSWCRKETKGSETEEGRGKNKSGGMEGKPFWGAPGDGRPRGPPGGAAGGGIAL</sequence>
<evidence type="ECO:0000313" key="3">
    <source>
        <dbReference type="Proteomes" id="UP000813461"/>
    </source>
</evidence>
<keyword evidence="3" id="KW-1185">Reference proteome</keyword>
<organism evidence="2 3">
    <name type="scientific">Paraphoma chrysanthemicola</name>
    <dbReference type="NCBI Taxonomy" id="798071"/>
    <lineage>
        <taxon>Eukaryota</taxon>
        <taxon>Fungi</taxon>
        <taxon>Dikarya</taxon>
        <taxon>Ascomycota</taxon>
        <taxon>Pezizomycotina</taxon>
        <taxon>Dothideomycetes</taxon>
        <taxon>Pleosporomycetidae</taxon>
        <taxon>Pleosporales</taxon>
        <taxon>Pleosporineae</taxon>
        <taxon>Phaeosphaeriaceae</taxon>
        <taxon>Paraphoma</taxon>
    </lineage>
</organism>
<comment type="caution">
    <text evidence="2">The sequence shown here is derived from an EMBL/GenBank/DDBJ whole genome shotgun (WGS) entry which is preliminary data.</text>
</comment>
<reference evidence="2" key="1">
    <citation type="journal article" date="2021" name="Nat. Commun.">
        <title>Genetic determinants of endophytism in the Arabidopsis root mycobiome.</title>
        <authorList>
            <person name="Mesny F."/>
            <person name="Miyauchi S."/>
            <person name="Thiergart T."/>
            <person name="Pickel B."/>
            <person name="Atanasova L."/>
            <person name="Karlsson M."/>
            <person name="Huettel B."/>
            <person name="Barry K.W."/>
            <person name="Haridas S."/>
            <person name="Chen C."/>
            <person name="Bauer D."/>
            <person name="Andreopoulos W."/>
            <person name="Pangilinan J."/>
            <person name="LaButti K."/>
            <person name="Riley R."/>
            <person name="Lipzen A."/>
            <person name="Clum A."/>
            <person name="Drula E."/>
            <person name="Henrissat B."/>
            <person name="Kohler A."/>
            <person name="Grigoriev I.V."/>
            <person name="Martin F.M."/>
            <person name="Hacquard S."/>
        </authorList>
    </citation>
    <scope>NUCLEOTIDE SEQUENCE</scope>
    <source>
        <strain evidence="2">MPI-SDFR-AT-0120</strain>
    </source>
</reference>
<gene>
    <name evidence="2" type="ORF">FB567DRAFT_574186</name>
</gene>
<proteinExistence type="predicted"/>
<dbReference type="EMBL" id="JAGMVJ010000035">
    <property type="protein sequence ID" value="KAH7067196.1"/>
    <property type="molecule type" value="Genomic_DNA"/>
</dbReference>
<feature type="region of interest" description="Disordered" evidence="1">
    <location>
        <begin position="197"/>
        <end position="244"/>
    </location>
</feature>
<name>A0A8K0QRJ5_9PLEO</name>
<evidence type="ECO:0000313" key="2">
    <source>
        <dbReference type="EMBL" id="KAH7067196.1"/>
    </source>
</evidence>
<feature type="compositionally biased region" description="Basic and acidic residues" evidence="1">
    <location>
        <begin position="197"/>
        <end position="209"/>
    </location>
</feature>
<dbReference type="AlphaFoldDB" id="A0A8K0QRJ5"/>
<protein>
    <submittedName>
        <fullName evidence="2">Uncharacterized protein</fullName>
    </submittedName>
</protein>
<evidence type="ECO:0000256" key="1">
    <source>
        <dbReference type="SAM" id="MobiDB-lite"/>
    </source>
</evidence>
<feature type="region of interest" description="Disordered" evidence="1">
    <location>
        <begin position="1"/>
        <end position="62"/>
    </location>
</feature>